<name>A0A8B6GX64_MYTGA</name>
<comment type="subcellular location">
    <subcellularLocation>
        <location evidence="8">Cell membrane</location>
        <topology evidence="8">Multi-pass membrane protein</topology>
    </subcellularLocation>
    <subcellularLocation>
        <location evidence="1">Membrane</location>
        <topology evidence="1">Multi-pass membrane protein</topology>
    </subcellularLocation>
</comment>
<feature type="transmembrane region" description="Helical" evidence="8">
    <location>
        <begin position="48"/>
        <end position="68"/>
    </location>
</feature>
<dbReference type="SUPFAM" id="SSF111352">
    <property type="entry name" value="Ammonium transporter"/>
    <property type="match status" value="1"/>
</dbReference>
<sequence length="527" mass="56527">MSSIQAITNQVLELEKLLNSSRARLDLIEHNSNASIQWQQNTEENADIFFLIMMANTIFLMQGGFAFLEAGSVRSKNTTNILIKNLLDAFISGISYWMVGYAFGFGDGNAFIGYSGFALSGVEGSSYAYWFFQYVFAATAATIVSGAVAERCDFVAYLVYSSCITGFIYPVLTHWAWSSDGWLAVGFTDGPIEITYSDFAGSGIVHCAGGVAAFLAAAVMGPRIGRFDKETGNPVDIKGHSVPFAALGGFILLFGFLAFNGSSQGAISSAGDGVAVATAVKNTVLGGTGGAFLTLTLNRLKWIGDSTWSFLTTLNGCLAGMVAVCASCNQITTYGAFIIGIIGGVMYMITTWTVLKLKVDDPLDATAVHFGGGVWGVIACALFSTEFGVLYHWDKRSALQLAWQLAGLSAIITWTATLSFIMFYTLKKVSLLRVSFEFEMKGLDIPKHGEPAYPLESYGHGWGETGDALGSMVEKLRNKSPTINTKTSGSPEVDSLNKLNSSVSTINTMVQNGSTETVPEKQEQTKI</sequence>
<feature type="transmembrane region" description="Helical" evidence="8">
    <location>
        <begin position="334"/>
        <end position="355"/>
    </location>
</feature>
<protein>
    <recommendedName>
        <fullName evidence="8">Ammonium transporter</fullName>
    </recommendedName>
</protein>
<evidence type="ECO:0000256" key="2">
    <source>
        <dbReference type="ARBA" id="ARBA00005887"/>
    </source>
</evidence>
<comment type="caution">
    <text evidence="10">The sequence shown here is derived from an EMBL/GenBank/DDBJ whole genome shotgun (WGS) entry which is preliminary data.</text>
</comment>
<dbReference type="GO" id="GO:0005886">
    <property type="term" value="C:plasma membrane"/>
    <property type="evidence" value="ECO:0007669"/>
    <property type="project" value="UniProtKB-SubCell"/>
</dbReference>
<keyword evidence="3 8" id="KW-0813">Transport</keyword>
<feature type="transmembrane region" description="Helical" evidence="8">
    <location>
        <begin position="405"/>
        <end position="426"/>
    </location>
</feature>
<feature type="transmembrane region" description="Helical" evidence="8">
    <location>
        <begin position="155"/>
        <end position="177"/>
    </location>
</feature>
<feature type="transmembrane region" description="Helical" evidence="8">
    <location>
        <begin position="367"/>
        <end position="393"/>
    </location>
</feature>
<evidence type="ECO:0000313" key="11">
    <source>
        <dbReference type="Proteomes" id="UP000596742"/>
    </source>
</evidence>
<dbReference type="InterPro" id="IPR024041">
    <property type="entry name" value="NH4_transpt_AmtB-like_dom"/>
</dbReference>
<dbReference type="GO" id="GO:0097272">
    <property type="term" value="P:ammonium homeostasis"/>
    <property type="evidence" value="ECO:0007669"/>
    <property type="project" value="TreeGrafter"/>
</dbReference>
<dbReference type="InterPro" id="IPR001905">
    <property type="entry name" value="Ammonium_transpt"/>
</dbReference>
<feature type="transmembrane region" description="Helical" evidence="8">
    <location>
        <begin position="126"/>
        <end position="148"/>
    </location>
</feature>
<dbReference type="InterPro" id="IPR018047">
    <property type="entry name" value="Ammonium_transpt_CS"/>
</dbReference>
<dbReference type="EMBL" id="UYJE01009151">
    <property type="protein sequence ID" value="VDI70600.1"/>
    <property type="molecule type" value="Genomic_DNA"/>
</dbReference>
<evidence type="ECO:0000256" key="4">
    <source>
        <dbReference type="ARBA" id="ARBA00022692"/>
    </source>
</evidence>
<proteinExistence type="inferred from homology"/>
<dbReference type="Proteomes" id="UP000596742">
    <property type="component" value="Unassembled WGS sequence"/>
</dbReference>
<evidence type="ECO:0000256" key="5">
    <source>
        <dbReference type="ARBA" id="ARBA00022989"/>
    </source>
</evidence>
<reference evidence="10" key="1">
    <citation type="submission" date="2018-11" db="EMBL/GenBank/DDBJ databases">
        <authorList>
            <person name="Alioto T."/>
            <person name="Alioto T."/>
        </authorList>
    </citation>
    <scope>NUCLEOTIDE SEQUENCE</scope>
</reference>
<evidence type="ECO:0000256" key="3">
    <source>
        <dbReference type="ARBA" id="ARBA00022448"/>
    </source>
</evidence>
<evidence type="ECO:0000256" key="6">
    <source>
        <dbReference type="ARBA" id="ARBA00023136"/>
    </source>
</evidence>
<keyword evidence="4 8" id="KW-0812">Transmembrane</keyword>
<feature type="transmembrane region" description="Helical" evidence="8">
    <location>
        <begin position="89"/>
        <end position="106"/>
    </location>
</feature>
<dbReference type="PANTHER" id="PTHR11730:SF6">
    <property type="entry name" value="AMMONIUM TRANSPORTER"/>
    <property type="match status" value="1"/>
</dbReference>
<dbReference type="InterPro" id="IPR029020">
    <property type="entry name" value="Ammonium/urea_transptr"/>
</dbReference>
<keyword evidence="6 8" id="KW-0472">Membrane</keyword>
<keyword evidence="11" id="KW-1185">Reference proteome</keyword>
<comment type="similarity">
    <text evidence="2 8">Belongs to the ammonia transporter channel (TC 1.A.11.2) family.</text>
</comment>
<accession>A0A8B6GX64</accession>
<evidence type="ECO:0000256" key="7">
    <source>
        <dbReference type="ARBA" id="ARBA00023177"/>
    </source>
</evidence>
<evidence type="ECO:0000256" key="8">
    <source>
        <dbReference type="RuleBase" id="RU362002"/>
    </source>
</evidence>
<dbReference type="Pfam" id="PF00909">
    <property type="entry name" value="Ammonium_transp"/>
    <property type="match status" value="1"/>
</dbReference>
<dbReference type="AlphaFoldDB" id="A0A8B6GX64"/>
<dbReference type="PROSITE" id="PS01219">
    <property type="entry name" value="AMMONIUM_TRANSP"/>
    <property type="match status" value="1"/>
</dbReference>
<feature type="transmembrane region" description="Helical" evidence="8">
    <location>
        <begin position="241"/>
        <end position="259"/>
    </location>
</feature>
<feature type="transmembrane region" description="Helical" evidence="8">
    <location>
        <begin position="308"/>
        <end position="327"/>
    </location>
</feature>
<keyword evidence="7 8" id="KW-0924">Ammonia transport</keyword>
<keyword evidence="5 8" id="KW-1133">Transmembrane helix</keyword>
<evidence type="ECO:0000256" key="1">
    <source>
        <dbReference type="ARBA" id="ARBA00004141"/>
    </source>
</evidence>
<evidence type="ECO:0000259" key="9">
    <source>
        <dbReference type="Pfam" id="PF00909"/>
    </source>
</evidence>
<feature type="transmembrane region" description="Helical" evidence="8">
    <location>
        <begin position="199"/>
        <end position="220"/>
    </location>
</feature>
<evidence type="ECO:0000313" key="10">
    <source>
        <dbReference type="EMBL" id="VDI70600.1"/>
    </source>
</evidence>
<dbReference type="Gene3D" id="1.10.3430.10">
    <property type="entry name" value="Ammonium transporter AmtB like domains"/>
    <property type="match status" value="1"/>
</dbReference>
<dbReference type="FunFam" id="1.10.3430.10:FF:000010">
    <property type="entry name" value="Ammonium transporter"/>
    <property type="match status" value="1"/>
</dbReference>
<feature type="domain" description="Ammonium transporter AmtB-like" evidence="9">
    <location>
        <begin position="50"/>
        <end position="453"/>
    </location>
</feature>
<dbReference type="PANTHER" id="PTHR11730">
    <property type="entry name" value="AMMONIUM TRANSPORTER"/>
    <property type="match status" value="1"/>
</dbReference>
<gene>
    <name evidence="10" type="ORF">MGAL_10B053951</name>
</gene>
<dbReference type="GO" id="GO:0008519">
    <property type="term" value="F:ammonium channel activity"/>
    <property type="evidence" value="ECO:0007669"/>
    <property type="project" value="InterPro"/>
</dbReference>
<dbReference type="OrthoDB" id="534912at2759"/>
<organism evidence="10 11">
    <name type="scientific">Mytilus galloprovincialis</name>
    <name type="common">Mediterranean mussel</name>
    <dbReference type="NCBI Taxonomy" id="29158"/>
    <lineage>
        <taxon>Eukaryota</taxon>
        <taxon>Metazoa</taxon>
        <taxon>Spiralia</taxon>
        <taxon>Lophotrochozoa</taxon>
        <taxon>Mollusca</taxon>
        <taxon>Bivalvia</taxon>
        <taxon>Autobranchia</taxon>
        <taxon>Pteriomorphia</taxon>
        <taxon>Mytilida</taxon>
        <taxon>Mytiloidea</taxon>
        <taxon>Mytilidae</taxon>
        <taxon>Mytilinae</taxon>
        <taxon>Mytilus</taxon>
    </lineage>
</organism>
<dbReference type="NCBIfam" id="TIGR00836">
    <property type="entry name" value="amt"/>
    <property type="match status" value="1"/>
</dbReference>